<dbReference type="RefSeq" id="WP_221249707.1">
    <property type="nucleotide sequence ID" value="NZ_AP024355.1"/>
</dbReference>
<evidence type="ECO:0000313" key="6">
    <source>
        <dbReference type="Proteomes" id="UP001319827"/>
    </source>
</evidence>
<dbReference type="PROSITE" id="PS50830">
    <property type="entry name" value="TNASE_3"/>
    <property type="match status" value="1"/>
</dbReference>
<dbReference type="EMBL" id="AP024355">
    <property type="protein sequence ID" value="BCR06332.1"/>
    <property type="molecule type" value="Genomic_DNA"/>
</dbReference>
<keyword evidence="6" id="KW-1185">Reference proteome</keyword>
<dbReference type="PANTHER" id="PTHR12302">
    <property type="entry name" value="EBNA2 BINDING PROTEIN P100"/>
    <property type="match status" value="1"/>
</dbReference>
<dbReference type="Proteomes" id="UP001319827">
    <property type="component" value="Chromosome"/>
</dbReference>
<reference evidence="5 6" key="1">
    <citation type="journal article" date="2016" name="C (Basel)">
        <title>Selective Growth of and Electricity Production by Marine Exoelectrogenic Bacteria in Self-Aggregated Hydrogel of Microbially Reduced Graphene Oxide.</title>
        <authorList>
            <person name="Yoshida N."/>
            <person name="Goto Y."/>
            <person name="Miyata Y."/>
        </authorList>
    </citation>
    <scope>NUCLEOTIDE SEQUENCE [LARGE SCALE GENOMIC DNA]</scope>
    <source>
        <strain evidence="5 6">NIT-T3</strain>
    </source>
</reference>
<dbReference type="SUPFAM" id="SSF50199">
    <property type="entry name" value="Staphylococcal nuclease"/>
    <property type="match status" value="1"/>
</dbReference>
<dbReference type="Gene3D" id="2.40.50.90">
    <property type="match status" value="1"/>
</dbReference>
<evidence type="ECO:0000259" key="4">
    <source>
        <dbReference type="PROSITE" id="PS50830"/>
    </source>
</evidence>
<keyword evidence="1" id="KW-0540">Nuclease</keyword>
<dbReference type="PROSITE" id="PS51257">
    <property type="entry name" value="PROKAR_LIPOPROTEIN"/>
    <property type="match status" value="1"/>
</dbReference>
<keyword evidence="3" id="KW-0378">Hydrolase</keyword>
<organism evidence="5 6">
    <name type="scientific">Desulfuromonas versatilis</name>
    <dbReference type="NCBI Taxonomy" id="2802975"/>
    <lineage>
        <taxon>Bacteria</taxon>
        <taxon>Pseudomonadati</taxon>
        <taxon>Thermodesulfobacteriota</taxon>
        <taxon>Desulfuromonadia</taxon>
        <taxon>Desulfuromonadales</taxon>
        <taxon>Desulfuromonadaceae</taxon>
        <taxon>Desulfuromonas</taxon>
    </lineage>
</organism>
<gene>
    <name evidence="5" type="ORF">DESUT3_34010</name>
</gene>
<dbReference type="InterPro" id="IPR035437">
    <property type="entry name" value="SNase_OB-fold_sf"/>
</dbReference>
<proteinExistence type="predicted"/>
<evidence type="ECO:0000256" key="3">
    <source>
        <dbReference type="ARBA" id="ARBA00022801"/>
    </source>
</evidence>
<keyword evidence="2" id="KW-0255">Endonuclease</keyword>
<reference evidence="5 6" key="2">
    <citation type="journal article" date="2021" name="Int. J. Syst. Evol. Microbiol.">
        <title>Isolation and Polyphasic Characterization of Desulfuromonas versatilis sp. Nov., an Electrogenic Bacteria Capable of Versatile Metabolism Isolated from a Graphene Oxide-Reducing Enrichment Culture.</title>
        <authorList>
            <person name="Xie L."/>
            <person name="Yoshida N."/>
            <person name="Ishii S."/>
            <person name="Meng L."/>
        </authorList>
    </citation>
    <scope>NUCLEOTIDE SEQUENCE [LARGE SCALE GENOMIC DNA]</scope>
    <source>
        <strain evidence="5 6">NIT-T3</strain>
    </source>
</reference>
<name>A0ABM8HTQ2_9BACT</name>
<evidence type="ECO:0000256" key="1">
    <source>
        <dbReference type="ARBA" id="ARBA00022722"/>
    </source>
</evidence>
<dbReference type="PANTHER" id="PTHR12302:SF3">
    <property type="entry name" value="SERINE_THREONINE-PROTEIN KINASE 31"/>
    <property type="match status" value="1"/>
</dbReference>
<dbReference type="InterPro" id="IPR016071">
    <property type="entry name" value="Staphylococal_nuclease_OB-fold"/>
</dbReference>
<evidence type="ECO:0000313" key="5">
    <source>
        <dbReference type="EMBL" id="BCR06332.1"/>
    </source>
</evidence>
<sequence length="172" mass="19401">MSTLPLRLARPWLALALLVLLLAACRADGRELRGEVLWIYDGDTLKVEGVGKVRLIGVDTPERGDSDRDNFFVKLGIPKKNLRKGSGAALHFNIANVKGKTVKLTFDREEKDRHGRTLAYLTLPDGRLLNRLLLEEGLAVVYRRFDFRYKDDFLAAEAEAKRKGVGLWARDP</sequence>
<accession>A0ABM8HTQ2</accession>
<evidence type="ECO:0000256" key="2">
    <source>
        <dbReference type="ARBA" id="ARBA00022759"/>
    </source>
</evidence>
<feature type="domain" description="TNase-like" evidence="4">
    <location>
        <begin position="30"/>
        <end position="170"/>
    </location>
</feature>
<protein>
    <recommendedName>
        <fullName evidence="4">TNase-like domain-containing protein</fullName>
    </recommendedName>
</protein>
<dbReference type="Pfam" id="PF00565">
    <property type="entry name" value="SNase"/>
    <property type="match status" value="1"/>
</dbReference>
<dbReference type="SMART" id="SM00318">
    <property type="entry name" value="SNc"/>
    <property type="match status" value="1"/>
</dbReference>